<reference evidence="3 4" key="1">
    <citation type="journal article" date="2013" name="Genome Biol.">
        <title>Genome of Acanthamoeba castellanii highlights extensive lateral gene transfer and early evolution of tyrosine kinase signaling.</title>
        <authorList>
            <person name="Clarke M."/>
            <person name="Lohan A.J."/>
            <person name="Liu B."/>
            <person name="Lagkouvardos I."/>
            <person name="Roy S."/>
            <person name="Zafar N."/>
            <person name="Bertelli C."/>
            <person name="Schilde C."/>
            <person name="Kianianmomeni A."/>
            <person name="Burglin T.R."/>
            <person name="Frech C."/>
            <person name="Turcotte B."/>
            <person name="Kopec K.O."/>
            <person name="Synnott J.M."/>
            <person name="Choo C."/>
            <person name="Paponov I."/>
            <person name="Finkler A."/>
            <person name="Soon Heng Tan C."/>
            <person name="Hutchins A.P."/>
            <person name="Weinmeier T."/>
            <person name="Rattei T."/>
            <person name="Chu J.S."/>
            <person name="Gimenez G."/>
            <person name="Irimia M."/>
            <person name="Rigden D.J."/>
            <person name="Fitzpatrick D.A."/>
            <person name="Lorenzo-Morales J."/>
            <person name="Bateman A."/>
            <person name="Chiu C.H."/>
            <person name="Tang P."/>
            <person name="Hegemann P."/>
            <person name="Fromm H."/>
            <person name="Raoult D."/>
            <person name="Greub G."/>
            <person name="Miranda-Saavedra D."/>
            <person name="Chen N."/>
            <person name="Nash P."/>
            <person name="Ginger M.L."/>
            <person name="Horn M."/>
            <person name="Schaap P."/>
            <person name="Caler L."/>
            <person name="Loftus B."/>
        </authorList>
    </citation>
    <scope>NUCLEOTIDE SEQUENCE [LARGE SCALE GENOMIC DNA]</scope>
    <source>
        <strain evidence="3 4">Neff</strain>
    </source>
</reference>
<keyword evidence="4" id="KW-1185">Reference proteome</keyword>
<feature type="region of interest" description="Disordered" evidence="1">
    <location>
        <begin position="131"/>
        <end position="157"/>
    </location>
</feature>
<dbReference type="Proteomes" id="UP000011083">
    <property type="component" value="Unassembled WGS sequence"/>
</dbReference>
<evidence type="ECO:0000256" key="1">
    <source>
        <dbReference type="SAM" id="MobiDB-lite"/>
    </source>
</evidence>
<dbReference type="InterPro" id="IPR001810">
    <property type="entry name" value="F-box_dom"/>
</dbReference>
<organism evidence="3 4">
    <name type="scientific">Acanthamoeba castellanii (strain ATCC 30010 / Neff)</name>
    <dbReference type="NCBI Taxonomy" id="1257118"/>
    <lineage>
        <taxon>Eukaryota</taxon>
        <taxon>Amoebozoa</taxon>
        <taxon>Discosea</taxon>
        <taxon>Longamoebia</taxon>
        <taxon>Centramoebida</taxon>
        <taxon>Acanthamoebidae</taxon>
        <taxon>Acanthamoeba</taxon>
    </lineage>
</organism>
<dbReference type="VEuPathDB" id="AmoebaDB:ACA1_031380"/>
<dbReference type="InterPro" id="IPR052050">
    <property type="entry name" value="SecEffector_AnkRepeat"/>
</dbReference>
<accession>L8GGM7</accession>
<sequence>MDHLALELVGLVLCHVDHLSLPVCRAVCRKWSDALAAQCLPEGASDGDGDDKGTTATLADAAAEVVAEEEDGEENYWNYAGRLAAHGRLTVLQWARAQGCPVDEIEHARGHAARTGHLPVLQWLYDIVDNEDHDDEDEDDDDDGDGDGDGDGDDDATVEQAAKGGHVAVLEWLRDRPAGGGSMVTRQWLRLGRARVLCRGPRRPPRTAAVAAL</sequence>
<proteinExistence type="predicted"/>
<name>L8GGM7_ACACF</name>
<dbReference type="OrthoDB" id="187035at2759"/>
<dbReference type="PANTHER" id="PTHR46586:SF3">
    <property type="entry name" value="ANKYRIN REPEAT-CONTAINING PROTEIN"/>
    <property type="match status" value="1"/>
</dbReference>
<evidence type="ECO:0000259" key="2">
    <source>
        <dbReference type="Pfam" id="PF00646"/>
    </source>
</evidence>
<dbReference type="KEGG" id="acan:ACA1_031380"/>
<dbReference type="InterPro" id="IPR036047">
    <property type="entry name" value="F-box-like_dom_sf"/>
</dbReference>
<dbReference type="SUPFAM" id="SSF140860">
    <property type="entry name" value="Pseudo ankyrin repeat-like"/>
    <property type="match status" value="1"/>
</dbReference>
<dbReference type="AlphaFoldDB" id="L8GGM7"/>
<dbReference type="Pfam" id="PF00646">
    <property type="entry name" value="F-box"/>
    <property type="match status" value="1"/>
</dbReference>
<dbReference type="RefSeq" id="XP_004334248.1">
    <property type="nucleotide sequence ID" value="XM_004334200.1"/>
</dbReference>
<gene>
    <name evidence="3" type="ORF">ACA1_031380</name>
</gene>
<feature type="domain" description="F-box" evidence="2">
    <location>
        <begin position="3"/>
        <end position="35"/>
    </location>
</feature>
<dbReference type="GeneID" id="14912729"/>
<evidence type="ECO:0000313" key="4">
    <source>
        <dbReference type="Proteomes" id="UP000011083"/>
    </source>
</evidence>
<dbReference type="PANTHER" id="PTHR46586">
    <property type="entry name" value="ANKYRIN REPEAT-CONTAINING PROTEIN"/>
    <property type="match status" value="1"/>
</dbReference>
<dbReference type="SUPFAM" id="SSF81383">
    <property type="entry name" value="F-box domain"/>
    <property type="match status" value="1"/>
</dbReference>
<protein>
    <recommendedName>
        <fullName evidence="2">F-box domain-containing protein</fullName>
    </recommendedName>
</protein>
<evidence type="ECO:0000313" key="3">
    <source>
        <dbReference type="EMBL" id="ELR12235.1"/>
    </source>
</evidence>
<dbReference type="EMBL" id="KB008124">
    <property type="protein sequence ID" value="ELR12235.1"/>
    <property type="molecule type" value="Genomic_DNA"/>
</dbReference>